<organism evidence="1 2">
    <name type="scientific">Aspergillus nomiae NRRL (strain ATCC 15546 / NRRL 13137 / CBS 260.88 / M93)</name>
    <dbReference type="NCBI Taxonomy" id="1509407"/>
    <lineage>
        <taxon>Eukaryota</taxon>
        <taxon>Fungi</taxon>
        <taxon>Dikarya</taxon>
        <taxon>Ascomycota</taxon>
        <taxon>Pezizomycotina</taxon>
        <taxon>Eurotiomycetes</taxon>
        <taxon>Eurotiomycetidae</taxon>
        <taxon>Eurotiales</taxon>
        <taxon>Aspergillaceae</taxon>
        <taxon>Aspergillus</taxon>
        <taxon>Aspergillus subgen. Circumdati</taxon>
    </lineage>
</organism>
<evidence type="ECO:0000313" key="2">
    <source>
        <dbReference type="Proteomes" id="UP000037505"/>
    </source>
</evidence>
<evidence type="ECO:0000313" key="1">
    <source>
        <dbReference type="EMBL" id="KNG87641.1"/>
    </source>
</evidence>
<comment type="caution">
    <text evidence="1">The sequence shown here is derived from an EMBL/GenBank/DDBJ whole genome shotgun (WGS) entry which is preliminary data.</text>
</comment>
<dbReference type="GeneID" id="26805432"/>
<dbReference type="Proteomes" id="UP000037505">
    <property type="component" value="Unassembled WGS sequence"/>
</dbReference>
<name>A0A0L1J747_ASPN3</name>
<gene>
    <name evidence="1" type="ORF">ANOM_003628</name>
</gene>
<dbReference type="RefSeq" id="XP_015408564.1">
    <property type="nucleotide sequence ID" value="XM_015548885.1"/>
</dbReference>
<reference evidence="1 2" key="1">
    <citation type="submission" date="2014-06" db="EMBL/GenBank/DDBJ databases">
        <title>The Genome of the Aflatoxigenic Filamentous Fungus Aspergillus nomius.</title>
        <authorList>
            <person name="Moore M.G."/>
            <person name="Shannon B.M."/>
            <person name="Brian M.M."/>
        </authorList>
    </citation>
    <scope>NUCLEOTIDE SEQUENCE [LARGE SCALE GENOMIC DNA]</scope>
    <source>
        <strain evidence="1 2">NRRL 13137</strain>
    </source>
</reference>
<dbReference type="AlphaFoldDB" id="A0A0L1J747"/>
<dbReference type="EMBL" id="JNOM01000075">
    <property type="protein sequence ID" value="KNG87641.1"/>
    <property type="molecule type" value="Genomic_DNA"/>
</dbReference>
<accession>A0A0L1J747</accession>
<keyword evidence="2" id="KW-1185">Reference proteome</keyword>
<protein>
    <submittedName>
        <fullName evidence="1">Uncharacterized protein</fullName>
    </submittedName>
</protein>
<sequence length="388" mass="42266">MSSSIPSTTSVLQKLNQQISTPATVSACLQAVSLLSEAERKVLVESPAKYHITPTDKEAFTTAAVRALSSDDLDQELGEAASGASDAVNGILELMVGLIINLAWGDSMNGTHLTEQYEPILRLYCKTMRDGIPLANTIAQYAEDFDNKVIGLCADSSLTMNERISTIQGYIKDAEGYQTTATEMQSTLESVFEKTMDFINQLGSQSLKSDTKERAKGFPAPRLTKKFSDVPLDVQIPALRVALKSPFGPYVMIAGLLGVANPEATIAAYSIAASMTNQEYVPITTVISDLATQGQSGSAEDTNTEYFNEFREHIGVLAGYWGSTLIDAREIESWLKMGASLVDIPTYMEKALNGGVKLYVKVGKYLRLYAEQTSQMPWDDWVNADENS</sequence>
<proteinExistence type="predicted"/>
<dbReference type="OrthoDB" id="4960444at2759"/>